<organism evidence="2 3">
    <name type="scientific">Cyprinodon variegatus</name>
    <name type="common">Sheepshead minnow</name>
    <dbReference type="NCBI Taxonomy" id="28743"/>
    <lineage>
        <taxon>Eukaryota</taxon>
        <taxon>Metazoa</taxon>
        <taxon>Chordata</taxon>
        <taxon>Craniata</taxon>
        <taxon>Vertebrata</taxon>
        <taxon>Euteleostomi</taxon>
        <taxon>Actinopterygii</taxon>
        <taxon>Neopterygii</taxon>
        <taxon>Teleostei</taxon>
        <taxon>Neoteleostei</taxon>
        <taxon>Acanthomorphata</taxon>
        <taxon>Ovalentaria</taxon>
        <taxon>Atherinomorphae</taxon>
        <taxon>Cyprinodontiformes</taxon>
        <taxon>Cyprinodontidae</taxon>
        <taxon>Cyprinodon</taxon>
    </lineage>
</organism>
<evidence type="ECO:0000313" key="2">
    <source>
        <dbReference type="Ensembl" id="ENSCVAP00000026853.1"/>
    </source>
</evidence>
<dbReference type="STRING" id="28743.ENSCVAP00000026853"/>
<dbReference type="InterPro" id="IPR043157">
    <property type="entry name" value="Dynein_AAA1S"/>
</dbReference>
<dbReference type="GO" id="GO:0051959">
    <property type="term" value="F:dynein light intermediate chain binding"/>
    <property type="evidence" value="ECO:0007669"/>
    <property type="project" value="InterPro"/>
</dbReference>
<accession>A0A3Q2E3P7</accession>
<protein>
    <recommendedName>
        <fullName evidence="1">Dynein heavy chain hydrolytic ATP-binding dynein motor region domain-containing protein</fullName>
    </recommendedName>
</protein>
<name>A0A3Q2E3P7_CYPVA</name>
<reference evidence="2" key="1">
    <citation type="submission" date="2025-08" db="UniProtKB">
        <authorList>
            <consortium name="Ensembl"/>
        </authorList>
    </citation>
    <scope>IDENTIFICATION</scope>
</reference>
<dbReference type="InterPro" id="IPR026983">
    <property type="entry name" value="DHC"/>
</dbReference>
<dbReference type="Proteomes" id="UP000265020">
    <property type="component" value="Unassembled WGS sequence"/>
</dbReference>
<reference evidence="2" key="2">
    <citation type="submission" date="2025-09" db="UniProtKB">
        <authorList>
            <consortium name="Ensembl"/>
        </authorList>
    </citation>
    <scope>IDENTIFICATION</scope>
</reference>
<dbReference type="SUPFAM" id="SSF52540">
    <property type="entry name" value="P-loop containing nucleoside triphosphate hydrolases"/>
    <property type="match status" value="1"/>
</dbReference>
<dbReference type="GO" id="GO:0045505">
    <property type="term" value="F:dynein intermediate chain binding"/>
    <property type="evidence" value="ECO:0007669"/>
    <property type="project" value="InterPro"/>
</dbReference>
<dbReference type="PANTHER" id="PTHR45703:SF12">
    <property type="entry name" value="DYNEIN AXONEMAL HEAVY CHAIN 11"/>
    <property type="match status" value="1"/>
</dbReference>
<sequence length="267" mass="30109">MRAVKSVLVLAGGLRRKDKTRPEDQVTYILMRALRDFNMPKIVTEDVTAFLGLLGDLFPGLEVERQRNFELEKATRESTVKLGLQPEETFVLKVVQLEELLAVRHSVFVTGSAGTGKSQVGPSGLFPVWNDLNPKAIDRDELFGFIHPATREWKDGLLSSVMRQQAKISHPGPKWIVLDGDIDPMWIESLNTVMDDNKVLTLASNERVALTPSMRLMFEISHLRMATPATISRAGILYVNQQDLGWNPYGTVQPHALIRQHLDYGHW</sequence>
<dbReference type="InterPro" id="IPR035699">
    <property type="entry name" value="AAA_6"/>
</dbReference>
<dbReference type="GeneTree" id="ENSGT00940000158880"/>
<dbReference type="Gene3D" id="3.40.50.300">
    <property type="entry name" value="P-loop containing nucleotide triphosphate hydrolases"/>
    <property type="match status" value="1"/>
</dbReference>
<dbReference type="Pfam" id="PF12774">
    <property type="entry name" value="AAA_6"/>
    <property type="match status" value="1"/>
</dbReference>
<dbReference type="Ensembl" id="ENSCVAT00000017309.1">
    <property type="protein sequence ID" value="ENSCVAP00000026853.1"/>
    <property type="gene ID" value="ENSCVAG00000012735.1"/>
</dbReference>
<dbReference type="GO" id="GO:0005524">
    <property type="term" value="F:ATP binding"/>
    <property type="evidence" value="ECO:0007669"/>
    <property type="project" value="InterPro"/>
</dbReference>
<dbReference type="AlphaFoldDB" id="A0A3Q2E3P7"/>
<dbReference type="PANTHER" id="PTHR45703">
    <property type="entry name" value="DYNEIN HEAVY CHAIN"/>
    <property type="match status" value="1"/>
</dbReference>
<dbReference type="GO" id="GO:0007018">
    <property type="term" value="P:microtubule-based movement"/>
    <property type="evidence" value="ECO:0007669"/>
    <property type="project" value="InterPro"/>
</dbReference>
<dbReference type="OMA" id="WNPYGTV"/>
<keyword evidence="3" id="KW-1185">Reference proteome</keyword>
<evidence type="ECO:0000259" key="1">
    <source>
        <dbReference type="Pfam" id="PF12774"/>
    </source>
</evidence>
<feature type="domain" description="Dynein heavy chain hydrolytic ATP-binding dynein motor region" evidence="1">
    <location>
        <begin position="1"/>
        <end position="118"/>
    </location>
</feature>
<evidence type="ECO:0000313" key="3">
    <source>
        <dbReference type="Proteomes" id="UP000265020"/>
    </source>
</evidence>
<dbReference type="GO" id="GO:0030286">
    <property type="term" value="C:dynein complex"/>
    <property type="evidence" value="ECO:0007669"/>
    <property type="project" value="InterPro"/>
</dbReference>
<dbReference type="InterPro" id="IPR027417">
    <property type="entry name" value="P-loop_NTPase"/>
</dbReference>
<proteinExistence type="predicted"/>
<dbReference type="Gene3D" id="1.10.8.710">
    <property type="match status" value="1"/>
</dbReference>